<evidence type="ECO:0000313" key="3">
    <source>
        <dbReference type="EMBL" id="KRM33697.1"/>
    </source>
</evidence>
<comment type="caution">
    <text evidence="3">The sequence shown here is derived from an EMBL/GenBank/DDBJ whole genome shotgun (WGS) entry which is preliminary data.</text>
</comment>
<feature type="chain" id="PRO_5046305288" evidence="1">
    <location>
        <begin position="25"/>
        <end position="309"/>
    </location>
</feature>
<dbReference type="EMBL" id="AZGN01000019">
    <property type="protein sequence ID" value="KRM33697.1"/>
    <property type="molecule type" value="Genomic_DNA"/>
</dbReference>
<feature type="domain" description="S-layer protein C-terminal" evidence="2">
    <location>
        <begin position="192"/>
        <end position="216"/>
    </location>
</feature>
<dbReference type="GeneID" id="75116302"/>
<name>A0ABR5PQQ7_9LACO</name>
<evidence type="ECO:0000256" key="1">
    <source>
        <dbReference type="SAM" id="SignalP"/>
    </source>
</evidence>
<evidence type="ECO:0000313" key="4">
    <source>
        <dbReference type="Proteomes" id="UP000051735"/>
    </source>
</evidence>
<dbReference type="InterPro" id="IPR024968">
    <property type="entry name" value="SlpA_C_lactobacillus"/>
</dbReference>
<accession>A0ABR5PQQ7</accession>
<dbReference type="RefSeq" id="WP_236695253.1">
    <property type="nucleotide sequence ID" value="NZ_AZGN01000019.1"/>
</dbReference>
<reference evidence="3 4" key="1">
    <citation type="journal article" date="2015" name="Genome Announc.">
        <title>Expanding the biotechnology potential of lactobacilli through comparative genomics of 213 strains and associated genera.</title>
        <authorList>
            <person name="Sun Z."/>
            <person name="Harris H.M."/>
            <person name="McCann A."/>
            <person name="Guo C."/>
            <person name="Argimon S."/>
            <person name="Zhang W."/>
            <person name="Yang X."/>
            <person name="Jeffery I.B."/>
            <person name="Cooney J.C."/>
            <person name="Kagawa T.F."/>
            <person name="Liu W."/>
            <person name="Song Y."/>
            <person name="Salvetti E."/>
            <person name="Wrobel A."/>
            <person name="Rasinkangas P."/>
            <person name="Parkhill J."/>
            <person name="Rea M.C."/>
            <person name="O'Sullivan O."/>
            <person name="Ritari J."/>
            <person name="Douillard F.P."/>
            <person name="Paul Ross R."/>
            <person name="Yang R."/>
            <person name="Briner A.E."/>
            <person name="Felis G.E."/>
            <person name="de Vos W.M."/>
            <person name="Barrangou R."/>
            <person name="Klaenhammer T.R."/>
            <person name="Caufield P.W."/>
            <person name="Cui Y."/>
            <person name="Zhang H."/>
            <person name="O'Toole P.W."/>
        </authorList>
    </citation>
    <scope>NUCLEOTIDE SEQUENCE [LARGE SCALE GENOMIC DNA]</scope>
    <source>
        <strain evidence="3 4">DSM 6629</strain>
    </source>
</reference>
<feature type="signal peptide" evidence="1">
    <location>
        <begin position="1"/>
        <end position="24"/>
    </location>
</feature>
<dbReference type="Pfam" id="PF03217">
    <property type="entry name" value="SlpA"/>
    <property type="match status" value="2"/>
</dbReference>
<sequence>MNFKKIVIGSVAVLMATTPVLAMAEHPTPVQAASTENKKEKGTLTIRRDGAHVYGKDGKKLNAYRGGKPYLKEGDEVKYYSGPLYMNKYDVGWRNYKKAIFYNIGDGGYILGYNIASMNGKGVLSVYHNAYVYDKNGKRLKKYQGSKSNTLIRKGTAVNYVGKINEMPNTDKDMPKFYYFNNYIQRESDKMLWVSYKTIKGKQYYNIGSGGYIKAANIGYINGKELFTAEATVTLGTPDYGRRSEYYVWNSKGQFTHEVFPYRKGQKIIVDRATIGEDGDGEMIYRVKGTDKYIAQSDLKSDPIQALRY</sequence>
<keyword evidence="1" id="KW-0732">Signal</keyword>
<proteinExistence type="predicted"/>
<keyword evidence="4" id="KW-1185">Reference proteome</keyword>
<protein>
    <submittedName>
        <fullName evidence="3">Surface layer protein</fullName>
    </submittedName>
</protein>
<evidence type="ECO:0000259" key="2">
    <source>
        <dbReference type="Pfam" id="PF03217"/>
    </source>
</evidence>
<dbReference type="Proteomes" id="UP000051735">
    <property type="component" value="Unassembled WGS sequence"/>
</dbReference>
<organism evidence="3 4">
    <name type="scientific">Lactobacillus intestinalis DSM 6629</name>
    <dbReference type="NCBI Taxonomy" id="1423761"/>
    <lineage>
        <taxon>Bacteria</taxon>
        <taxon>Bacillati</taxon>
        <taxon>Bacillota</taxon>
        <taxon>Bacilli</taxon>
        <taxon>Lactobacillales</taxon>
        <taxon>Lactobacillaceae</taxon>
        <taxon>Lactobacillus</taxon>
    </lineage>
</organism>
<feature type="domain" description="S-layer protein C-terminal" evidence="2">
    <location>
        <begin position="126"/>
        <end position="165"/>
    </location>
</feature>
<gene>
    <name evidence="3" type="ORF">FC44_GL000831</name>
</gene>